<dbReference type="GO" id="GO:0005737">
    <property type="term" value="C:cytoplasm"/>
    <property type="evidence" value="ECO:0007669"/>
    <property type="project" value="UniProtKB-SubCell"/>
</dbReference>
<gene>
    <name evidence="5" type="primary">rimM</name>
    <name evidence="8" type="ORF">RT41_GL000368</name>
</gene>
<reference evidence="8 9" key="1">
    <citation type="submission" date="2014-12" db="EMBL/GenBank/DDBJ databases">
        <title>Draft genome sequences of 10 type strains of Lactococcus.</title>
        <authorList>
            <person name="Sun Z."/>
            <person name="Zhong Z."/>
            <person name="Liu W."/>
            <person name="Zhang W."/>
            <person name="Zhang H."/>
        </authorList>
    </citation>
    <scope>NUCLEOTIDE SEQUENCE [LARGE SCALE GENOMIC DNA]</scope>
    <source>
        <strain evidence="8 9">JCM 16395</strain>
    </source>
</reference>
<dbReference type="NCBIfam" id="TIGR02273">
    <property type="entry name" value="16S_RimM"/>
    <property type="match status" value="1"/>
</dbReference>
<evidence type="ECO:0000259" key="6">
    <source>
        <dbReference type="Pfam" id="PF01782"/>
    </source>
</evidence>
<dbReference type="Proteomes" id="UP000218181">
    <property type="component" value="Unassembled WGS sequence"/>
</dbReference>
<comment type="caution">
    <text evidence="8">The sequence shown here is derived from an EMBL/GenBank/DDBJ whole genome shotgun (WGS) entry which is preliminary data.</text>
</comment>
<sequence>MTKFYKVGTIVNTQGLQGEVRVMPTTDFPEARFAKNSELTLFDDKDLKIRELKVKSGKSYKNMYLVKFFGFDHINDVEKFKGMSLKVSEDKLTDLDDGEFYYHEIIGLEVYENDSLVGQISEILQPGANDVWVVKRKGKRDLLLPYIPSVILNVDVKGKRVDVDIMDGLDDDAGNDENED</sequence>
<organism evidence="8 9">
    <name type="scientific">Lactococcus fujiensis JCM 16395</name>
    <dbReference type="NCBI Taxonomy" id="1291764"/>
    <lineage>
        <taxon>Bacteria</taxon>
        <taxon>Bacillati</taxon>
        <taxon>Bacillota</taxon>
        <taxon>Bacilli</taxon>
        <taxon>Lactobacillales</taxon>
        <taxon>Streptococcaceae</taxon>
        <taxon>Lactococcus</taxon>
    </lineage>
</organism>
<evidence type="ECO:0000256" key="3">
    <source>
        <dbReference type="ARBA" id="ARBA00022552"/>
    </source>
</evidence>
<dbReference type="InterPro" id="IPR011961">
    <property type="entry name" value="RimM"/>
</dbReference>
<dbReference type="Gene3D" id="2.30.30.240">
    <property type="entry name" value="PRC-barrel domain"/>
    <property type="match status" value="1"/>
</dbReference>
<dbReference type="SUPFAM" id="SSF50346">
    <property type="entry name" value="PRC-barrel domain"/>
    <property type="match status" value="1"/>
</dbReference>
<dbReference type="PANTHER" id="PTHR33692">
    <property type="entry name" value="RIBOSOME MATURATION FACTOR RIMM"/>
    <property type="match status" value="1"/>
</dbReference>
<dbReference type="EMBL" id="JXJU01000001">
    <property type="protein sequence ID" value="PCS01604.1"/>
    <property type="molecule type" value="Genomic_DNA"/>
</dbReference>
<keyword evidence="2 5" id="KW-0690">Ribosome biogenesis</keyword>
<comment type="domain">
    <text evidence="5">The PRC barrel domain binds ribosomal protein uS19.</text>
</comment>
<dbReference type="InterPro" id="IPR002676">
    <property type="entry name" value="RimM_N"/>
</dbReference>
<evidence type="ECO:0000256" key="5">
    <source>
        <dbReference type="HAMAP-Rule" id="MF_00014"/>
    </source>
</evidence>
<name>A0A2A5RQA1_9LACT</name>
<comment type="subcellular location">
    <subcellularLocation>
        <location evidence="5">Cytoplasm</location>
    </subcellularLocation>
</comment>
<evidence type="ECO:0000259" key="7">
    <source>
        <dbReference type="Pfam" id="PF05239"/>
    </source>
</evidence>
<evidence type="ECO:0000256" key="4">
    <source>
        <dbReference type="ARBA" id="ARBA00023186"/>
    </source>
</evidence>
<comment type="subunit">
    <text evidence="5">Binds ribosomal protein uS19.</text>
</comment>
<dbReference type="InterPro" id="IPR009000">
    <property type="entry name" value="Transl_B-barrel_sf"/>
</dbReference>
<evidence type="ECO:0000256" key="1">
    <source>
        <dbReference type="ARBA" id="ARBA00022490"/>
    </source>
</evidence>
<dbReference type="SUPFAM" id="SSF50447">
    <property type="entry name" value="Translation proteins"/>
    <property type="match status" value="1"/>
</dbReference>
<dbReference type="GO" id="GO:0042274">
    <property type="term" value="P:ribosomal small subunit biogenesis"/>
    <property type="evidence" value="ECO:0007669"/>
    <property type="project" value="UniProtKB-UniRule"/>
</dbReference>
<dbReference type="InterPro" id="IPR027275">
    <property type="entry name" value="PRC-brl_dom"/>
</dbReference>
<keyword evidence="9" id="KW-1185">Reference proteome</keyword>
<proteinExistence type="inferred from homology"/>
<dbReference type="Pfam" id="PF01782">
    <property type="entry name" value="RimM"/>
    <property type="match status" value="1"/>
</dbReference>
<dbReference type="GO" id="GO:0005840">
    <property type="term" value="C:ribosome"/>
    <property type="evidence" value="ECO:0007669"/>
    <property type="project" value="InterPro"/>
</dbReference>
<dbReference type="GO" id="GO:0043022">
    <property type="term" value="F:ribosome binding"/>
    <property type="evidence" value="ECO:0007669"/>
    <property type="project" value="InterPro"/>
</dbReference>
<dbReference type="AlphaFoldDB" id="A0A2A5RQA1"/>
<dbReference type="GO" id="GO:0006364">
    <property type="term" value="P:rRNA processing"/>
    <property type="evidence" value="ECO:0007669"/>
    <property type="project" value="UniProtKB-UniRule"/>
</dbReference>
<feature type="domain" description="PRC-barrel" evidence="7">
    <location>
        <begin position="98"/>
        <end position="168"/>
    </location>
</feature>
<comment type="similarity">
    <text evidence="5">Belongs to the RimM family.</text>
</comment>
<dbReference type="HAMAP" id="MF_00014">
    <property type="entry name" value="Ribosome_mat_RimM"/>
    <property type="match status" value="1"/>
</dbReference>
<evidence type="ECO:0000256" key="2">
    <source>
        <dbReference type="ARBA" id="ARBA00022517"/>
    </source>
</evidence>
<keyword evidence="3 5" id="KW-0698">rRNA processing</keyword>
<dbReference type="Pfam" id="PF05239">
    <property type="entry name" value="PRC"/>
    <property type="match status" value="1"/>
</dbReference>
<accession>A0A2A5RQA1</accession>
<keyword evidence="4 5" id="KW-0143">Chaperone</keyword>
<keyword evidence="1 5" id="KW-0963">Cytoplasm</keyword>
<evidence type="ECO:0000313" key="9">
    <source>
        <dbReference type="Proteomes" id="UP000218181"/>
    </source>
</evidence>
<dbReference type="Gene3D" id="2.40.30.60">
    <property type="entry name" value="RimM"/>
    <property type="match status" value="1"/>
</dbReference>
<comment type="function">
    <text evidence="5">An accessory protein needed during the final step in the assembly of 30S ribosomal subunit, possibly for assembly of the head region. Essential for efficient processing of 16S rRNA. May be needed both before and after RbfA during the maturation of 16S rRNA. It has affinity for free ribosomal 30S subunits but not for 70S ribosomes.</text>
</comment>
<protein>
    <recommendedName>
        <fullName evidence="5">Ribosome maturation factor RimM</fullName>
    </recommendedName>
</protein>
<feature type="domain" description="RimM N-terminal" evidence="6">
    <location>
        <begin position="7"/>
        <end position="90"/>
    </location>
</feature>
<dbReference type="PANTHER" id="PTHR33692:SF1">
    <property type="entry name" value="RIBOSOME MATURATION FACTOR RIMM"/>
    <property type="match status" value="1"/>
</dbReference>
<evidence type="ECO:0000313" key="8">
    <source>
        <dbReference type="EMBL" id="PCS01604.1"/>
    </source>
</evidence>
<dbReference type="OrthoDB" id="9810331at2"/>
<dbReference type="InterPro" id="IPR011033">
    <property type="entry name" value="PRC_barrel-like_sf"/>
</dbReference>
<dbReference type="RefSeq" id="WP_096816998.1">
    <property type="nucleotide sequence ID" value="NZ_JXJU01000001.1"/>
</dbReference>
<dbReference type="STRING" id="1291764.GCA_001311235_00033"/>
<dbReference type="InterPro" id="IPR036976">
    <property type="entry name" value="RimM_N_sf"/>
</dbReference>